<dbReference type="AlphaFoldDB" id="A0A645BYV4"/>
<protein>
    <submittedName>
        <fullName evidence="1">Uncharacterized protein</fullName>
    </submittedName>
</protein>
<sequence length="53" mass="5844">MKLERTADVVSVALAKEAHRKLGSARAHEARDADDFAFFELEGDVVHHRAVGI</sequence>
<accession>A0A645BYV4</accession>
<name>A0A645BYV4_9ZZZZ</name>
<evidence type="ECO:0000313" key="1">
    <source>
        <dbReference type="EMBL" id="MPM70529.1"/>
    </source>
</evidence>
<dbReference type="EMBL" id="VSSQ01023527">
    <property type="protein sequence ID" value="MPM70529.1"/>
    <property type="molecule type" value="Genomic_DNA"/>
</dbReference>
<reference evidence="1" key="1">
    <citation type="submission" date="2019-08" db="EMBL/GenBank/DDBJ databases">
        <authorList>
            <person name="Kucharzyk K."/>
            <person name="Murdoch R.W."/>
            <person name="Higgins S."/>
            <person name="Loffler F."/>
        </authorList>
    </citation>
    <scope>NUCLEOTIDE SEQUENCE</scope>
</reference>
<proteinExistence type="predicted"/>
<organism evidence="1">
    <name type="scientific">bioreactor metagenome</name>
    <dbReference type="NCBI Taxonomy" id="1076179"/>
    <lineage>
        <taxon>unclassified sequences</taxon>
        <taxon>metagenomes</taxon>
        <taxon>ecological metagenomes</taxon>
    </lineage>
</organism>
<gene>
    <name evidence="1" type="ORF">SDC9_117484</name>
</gene>
<comment type="caution">
    <text evidence="1">The sequence shown here is derived from an EMBL/GenBank/DDBJ whole genome shotgun (WGS) entry which is preliminary data.</text>
</comment>